<evidence type="ECO:0000313" key="13">
    <source>
        <dbReference type="EMBL" id="GIM28857.1"/>
    </source>
</evidence>
<dbReference type="Gene3D" id="3.30.465.10">
    <property type="match status" value="1"/>
</dbReference>
<evidence type="ECO:0000256" key="10">
    <source>
        <dbReference type="SAM" id="Phobius"/>
    </source>
</evidence>
<evidence type="ECO:0000256" key="6">
    <source>
        <dbReference type="ARBA" id="ARBA00023122"/>
    </source>
</evidence>
<gene>
    <name evidence="13" type="ORF">CPJCM30710_15230</name>
</gene>
<dbReference type="InterPro" id="IPR000644">
    <property type="entry name" value="CBS_dom"/>
</dbReference>
<dbReference type="PANTHER" id="PTHR22777:SF17">
    <property type="entry name" value="UPF0053 PROTEIN SLL0260"/>
    <property type="match status" value="1"/>
</dbReference>
<dbReference type="SUPFAM" id="SSF56176">
    <property type="entry name" value="FAD-binding/transporter-associated domain-like"/>
    <property type="match status" value="1"/>
</dbReference>
<feature type="domain" description="CNNM transmembrane" evidence="12">
    <location>
        <begin position="5"/>
        <end position="205"/>
    </location>
</feature>
<dbReference type="SMART" id="SM01091">
    <property type="entry name" value="CorC_HlyC"/>
    <property type="match status" value="1"/>
</dbReference>
<dbReference type="FunFam" id="3.10.580.10:FF:000002">
    <property type="entry name" value="Magnesium/cobalt efflux protein CorC"/>
    <property type="match status" value="1"/>
</dbReference>
<evidence type="ECO:0000259" key="12">
    <source>
        <dbReference type="PROSITE" id="PS51846"/>
    </source>
</evidence>
<evidence type="ECO:0000256" key="7">
    <source>
        <dbReference type="ARBA" id="ARBA00023136"/>
    </source>
</evidence>
<evidence type="ECO:0000256" key="3">
    <source>
        <dbReference type="ARBA" id="ARBA00022692"/>
    </source>
</evidence>
<comment type="similarity">
    <text evidence="2">Belongs to the UPF0053 family.</text>
</comment>
<feature type="transmembrane region" description="Helical" evidence="10">
    <location>
        <begin position="65"/>
        <end position="87"/>
    </location>
</feature>
<evidence type="ECO:0000256" key="9">
    <source>
        <dbReference type="PROSITE-ProRule" id="PRU01193"/>
    </source>
</evidence>
<dbReference type="Pfam" id="PF01595">
    <property type="entry name" value="CNNM"/>
    <property type="match status" value="1"/>
</dbReference>
<dbReference type="InterPro" id="IPR005170">
    <property type="entry name" value="Transptr-assoc_dom"/>
</dbReference>
<dbReference type="RefSeq" id="WP_212903574.1">
    <property type="nucleotide sequence ID" value="NZ_BOPZ01000010.1"/>
</dbReference>
<feature type="domain" description="CBS" evidence="11">
    <location>
        <begin position="224"/>
        <end position="285"/>
    </location>
</feature>
<evidence type="ECO:0000256" key="8">
    <source>
        <dbReference type="PROSITE-ProRule" id="PRU00703"/>
    </source>
</evidence>
<feature type="domain" description="CBS" evidence="11">
    <location>
        <begin position="290"/>
        <end position="350"/>
    </location>
</feature>
<dbReference type="InterPro" id="IPR002550">
    <property type="entry name" value="CNNM"/>
</dbReference>
<feature type="transmembrane region" description="Helical" evidence="10">
    <location>
        <begin position="107"/>
        <end position="127"/>
    </location>
</feature>
<evidence type="ECO:0000256" key="4">
    <source>
        <dbReference type="ARBA" id="ARBA00022737"/>
    </source>
</evidence>
<dbReference type="GO" id="GO:0005886">
    <property type="term" value="C:plasma membrane"/>
    <property type="evidence" value="ECO:0007669"/>
    <property type="project" value="TreeGrafter"/>
</dbReference>
<dbReference type="PROSITE" id="PS51371">
    <property type="entry name" value="CBS"/>
    <property type="match status" value="2"/>
</dbReference>
<dbReference type="SUPFAM" id="SSF54631">
    <property type="entry name" value="CBS-domain pair"/>
    <property type="match status" value="1"/>
</dbReference>
<dbReference type="PANTHER" id="PTHR22777">
    <property type="entry name" value="HEMOLYSIN-RELATED"/>
    <property type="match status" value="1"/>
</dbReference>
<proteinExistence type="inferred from homology"/>
<keyword evidence="5 9" id="KW-1133">Transmembrane helix</keyword>
<evidence type="ECO:0000256" key="1">
    <source>
        <dbReference type="ARBA" id="ARBA00004141"/>
    </source>
</evidence>
<dbReference type="PROSITE" id="PS51846">
    <property type="entry name" value="CNNM"/>
    <property type="match status" value="1"/>
</dbReference>
<evidence type="ECO:0000259" key="11">
    <source>
        <dbReference type="PROSITE" id="PS51371"/>
    </source>
</evidence>
<evidence type="ECO:0000256" key="5">
    <source>
        <dbReference type="ARBA" id="ARBA00022989"/>
    </source>
</evidence>
<comment type="caution">
    <text evidence="13">The sequence shown here is derived from an EMBL/GenBank/DDBJ whole genome shotgun (WGS) entry which is preliminary data.</text>
</comment>
<evidence type="ECO:0008006" key="15">
    <source>
        <dbReference type="Google" id="ProtNLM"/>
    </source>
</evidence>
<evidence type="ECO:0000313" key="14">
    <source>
        <dbReference type="Proteomes" id="UP000679179"/>
    </source>
</evidence>
<keyword evidence="7 9" id="KW-0472">Membrane</keyword>
<sequence>MNPDPDGSITSQLILIVILTLINAFFASAEMAIVSLNKNKIKYLAEQGNKKAKLLEKLMNEPSRFLATIQVGITLAGFFASASAATGLADDFSQFLKALNVPYSNEIALVSITIALSYITLVFGELYPKRLALQKSEAIAMFTIQPVMFVSKIALPFVKLLSGSTNLLVKISGVDTKNLEEKISKEEIKSLIEVGQEHGVIKETEKEMIESIFEFDNTKAKGVMTPRTEVCLIEINTPTNDILNELIEESFSRIPVYEEDIDNIIGILYMKDFFFAASKHGFENVNIRDILRKPYFVPETKNIDDLFKELQSSNNHMAILIDEYGGFSGIVTIEDLIEEVVGNIFDEHDEIESDIKQVDTNTYLVNGLLSIDDINDYLHLNIQSEHSETIGGFLVNIIGRIPKGAEEKVIEYGNVVFKIEEATKKRIEKIKIYVQS</sequence>
<keyword evidence="14" id="KW-1185">Reference proteome</keyword>
<comment type="subcellular location">
    <subcellularLocation>
        <location evidence="1">Membrane</location>
        <topology evidence="1">Multi-pass membrane protein</topology>
    </subcellularLocation>
</comment>
<evidence type="ECO:0000256" key="2">
    <source>
        <dbReference type="ARBA" id="ARBA00006337"/>
    </source>
</evidence>
<dbReference type="AlphaFoldDB" id="A0A919RYJ6"/>
<dbReference type="InterPro" id="IPR036318">
    <property type="entry name" value="FAD-bd_PCMH-like_sf"/>
</dbReference>
<accession>A0A919RYJ6</accession>
<protein>
    <recommendedName>
        <fullName evidence="15">Hemolysin</fullName>
    </recommendedName>
</protein>
<name>A0A919RYJ6_9CLOT</name>
<reference evidence="13" key="1">
    <citation type="submission" date="2021-03" db="EMBL/GenBank/DDBJ databases">
        <title>Taxonomic study of Clostridium polyendosporum from meadow-gley soil under rice.</title>
        <authorList>
            <person name="Kobayashi H."/>
            <person name="Tanizawa Y."/>
            <person name="Yagura M."/>
        </authorList>
    </citation>
    <scope>NUCLEOTIDE SEQUENCE</scope>
    <source>
        <strain evidence="13">JCM 30710</strain>
    </source>
</reference>
<keyword evidence="6 8" id="KW-0129">CBS domain</keyword>
<dbReference type="GO" id="GO:0050660">
    <property type="term" value="F:flavin adenine dinucleotide binding"/>
    <property type="evidence" value="ECO:0007669"/>
    <property type="project" value="InterPro"/>
</dbReference>
<dbReference type="InterPro" id="IPR044751">
    <property type="entry name" value="Ion_transp-like_CBS"/>
</dbReference>
<keyword evidence="4" id="KW-0677">Repeat</keyword>
<dbReference type="Gene3D" id="3.10.580.10">
    <property type="entry name" value="CBS-domain"/>
    <property type="match status" value="1"/>
</dbReference>
<dbReference type="InterPro" id="IPR016169">
    <property type="entry name" value="FAD-bd_PCMH_sub2"/>
</dbReference>
<dbReference type="Pfam" id="PF00571">
    <property type="entry name" value="CBS"/>
    <property type="match status" value="2"/>
</dbReference>
<dbReference type="Pfam" id="PF03471">
    <property type="entry name" value="CorC_HlyC"/>
    <property type="match status" value="1"/>
</dbReference>
<feature type="transmembrane region" description="Helical" evidence="10">
    <location>
        <begin position="12"/>
        <end position="34"/>
    </location>
</feature>
<dbReference type="EMBL" id="BOPZ01000010">
    <property type="protein sequence ID" value="GIM28857.1"/>
    <property type="molecule type" value="Genomic_DNA"/>
</dbReference>
<dbReference type="CDD" id="cd04590">
    <property type="entry name" value="CBS_pair_CorC_HlyC_assoc"/>
    <property type="match status" value="1"/>
</dbReference>
<keyword evidence="3 9" id="KW-0812">Transmembrane</keyword>
<dbReference type="Proteomes" id="UP000679179">
    <property type="component" value="Unassembled WGS sequence"/>
</dbReference>
<dbReference type="InterPro" id="IPR046342">
    <property type="entry name" value="CBS_dom_sf"/>
</dbReference>
<organism evidence="13 14">
    <name type="scientific">Clostridium polyendosporum</name>
    <dbReference type="NCBI Taxonomy" id="69208"/>
    <lineage>
        <taxon>Bacteria</taxon>
        <taxon>Bacillati</taxon>
        <taxon>Bacillota</taxon>
        <taxon>Clostridia</taxon>
        <taxon>Eubacteriales</taxon>
        <taxon>Clostridiaceae</taxon>
        <taxon>Clostridium</taxon>
    </lineage>
</organism>